<evidence type="ECO:0000256" key="1">
    <source>
        <dbReference type="ARBA" id="ARBA00004651"/>
    </source>
</evidence>
<name>A0A3N1V283_9BACT</name>
<gene>
    <name evidence="7" type="ORF">EDC27_1651</name>
</gene>
<proteinExistence type="predicted"/>
<feature type="transmembrane region" description="Helical" evidence="6">
    <location>
        <begin position="12"/>
        <end position="35"/>
    </location>
</feature>
<protein>
    <submittedName>
        <fullName evidence="7">Uncharacterized membrane protein (DUF373 family)</fullName>
    </submittedName>
</protein>
<evidence type="ECO:0000256" key="2">
    <source>
        <dbReference type="ARBA" id="ARBA00022475"/>
    </source>
</evidence>
<evidence type="ECO:0000256" key="5">
    <source>
        <dbReference type="ARBA" id="ARBA00023136"/>
    </source>
</evidence>
<feature type="transmembrane region" description="Helical" evidence="6">
    <location>
        <begin position="110"/>
        <end position="129"/>
    </location>
</feature>
<evidence type="ECO:0000256" key="6">
    <source>
        <dbReference type="SAM" id="Phobius"/>
    </source>
</evidence>
<evidence type="ECO:0000313" key="7">
    <source>
        <dbReference type="EMBL" id="ROQ93616.1"/>
    </source>
</evidence>
<dbReference type="EMBL" id="RJVA01000011">
    <property type="protein sequence ID" value="ROQ93616.1"/>
    <property type="molecule type" value="Genomic_DNA"/>
</dbReference>
<evidence type="ECO:0000256" key="4">
    <source>
        <dbReference type="ARBA" id="ARBA00022989"/>
    </source>
</evidence>
<keyword evidence="8" id="KW-1185">Reference proteome</keyword>
<organism evidence="7 8">
    <name type="scientific">Desulfosoma caldarium</name>
    <dbReference type="NCBI Taxonomy" id="610254"/>
    <lineage>
        <taxon>Bacteria</taxon>
        <taxon>Pseudomonadati</taxon>
        <taxon>Thermodesulfobacteriota</taxon>
        <taxon>Syntrophobacteria</taxon>
        <taxon>Syntrophobacterales</taxon>
        <taxon>Syntrophobacteraceae</taxon>
        <taxon>Desulfosoma</taxon>
    </lineage>
</organism>
<keyword evidence="5 6" id="KW-0472">Membrane</keyword>
<comment type="subcellular location">
    <subcellularLocation>
        <location evidence="1">Cell membrane</location>
        <topology evidence="1">Multi-pass membrane protein</topology>
    </subcellularLocation>
</comment>
<dbReference type="RefSeq" id="WP_123290095.1">
    <property type="nucleotide sequence ID" value="NZ_RJVA01000011.1"/>
</dbReference>
<keyword evidence="4 6" id="KW-1133">Transmembrane helix</keyword>
<comment type="caution">
    <text evidence="7">The sequence shown here is derived from an EMBL/GenBank/DDBJ whole genome shotgun (WGS) entry which is preliminary data.</text>
</comment>
<evidence type="ECO:0000256" key="3">
    <source>
        <dbReference type="ARBA" id="ARBA00022692"/>
    </source>
</evidence>
<dbReference type="GO" id="GO:0005886">
    <property type="term" value="C:plasma membrane"/>
    <property type="evidence" value="ECO:0007669"/>
    <property type="project" value="UniProtKB-SubCell"/>
</dbReference>
<dbReference type="Proteomes" id="UP000276223">
    <property type="component" value="Unassembled WGS sequence"/>
</dbReference>
<feature type="transmembrane region" description="Helical" evidence="6">
    <location>
        <begin position="85"/>
        <end position="104"/>
    </location>
</feature>
<dbReference type="InterPro" id="IPR020948">
    <property type="entry name" value="P_starv_induced_PsiE-like"/>
</dbReference>
<sequence length="139" mass="15648">MLSLLKKYEQIMIQVVMVMMAIVLALCTIDLGWTILKDISKPPYFILDIEELLELFGLFMLVIIGIELLETIMKTYSTPGQQHHEVVLSVAIIAISRKIIILDMKTVDSMSLIGIAAITIALTIGYAFVRAKRPKQQIK</sequence>
<accession>A0A3N1V283</accession>
<keyword evidence="3 6" id="KW-0812">Transmembrane</keyword>
<keyword evidence="2" id="KW-1003">Cell membrane</keyword>
<dbReference type="AlphaFoldDB" id="A0A3N1V283"/>
<dbReference type="Pfam" id="PF06146">
    <property type="entry name" value="PsiE"/>
    <property type="match status" value="1"/>
</dbReference>
<reference evidence="7 8" key="1">
    <citation type="submission" date="2018-11" db="EMBL/GenBank/DDBJ databases">
        <title>Genomic Encyclopedia of Type Strains, Phase IV (KMG-IV): sequencing the most valuable type-strain genomes for metagenomic binning, comparative biology and taxonomic classification.</title>
        <authorList>
            <person name="Goeker M."/>
        </authorList>
    </citation>
    <scope>NUCLEOTIDE SEQUENCE [LARGE SCALE GENOMIC DNA]</scope>
    <source>
        <strain evidence="7 8">DSM 22027</strain>
    </source>
</reference>
<evidence type="ECO:0000313" key="8">
    <source>
        <dbReference type="Proteomes" id="UP000276223"/>
    </source>
</evidence>
<feature type="transmembrane region" description="Helical" evidence="6">
    <location>
        <begin position="55"/>
        <end position="73"/>
    </location>
</feature>